<feature type="region of interest" description="Disordered" evidence="1">
    <location>
        <begin position="115"/>
        <end position="145"/>
    </location>
</feature>
<dbReference type="AlphaFoldDB" id="A0AAE1CNB5"/>
<feature type="compositionally biased region" description="Basic and acidic residues" evidence="1">
    <location>
        <begin position="135"/>
        <end position="145"/>
    </location>
</feature>
<comment type="caution">
    <text evidence="2">The sequence shown here is derived from an EMBL/GenBank/DDBJ whole genome shotgun (WGS) entry which is preliminary data.</text>
</comment>
<sequence>MVFKLEGGDESDECIIMPSSAGVFEHSNDANISEIIASGSRGSTEVIDDKNSEDASCTFDVNIESSKDHGIERNKMVFKLEGGDESDECIIMPSSAGVFEHSNDANISEIIASGSRGSTEVIDSHSKLRGRKRQKMSEQETDDSHELEADLCSYPCESNQQLSVVDKTETAGNSFHPSPVEENTCMNRESLQLPQSPPKKFLEEEANNNNFSESENQLKEFKDLIYKLASMCNIPVLQDALMNINQNRYIIPSAVEIKAAKKKFLEKFDKDKLKKMREVLKMKKGKQRKLRLKSLLAESGFSNEQLLILAQDSSVYRRRFSWKSLPDGPDKEAILKAHKKSIRIRTQERQQRLLEMAEMLKRNQSNDPGMTVISKDGCKKCTLHKSSVSVVSHNTYQLAIDNIDEVAEALTGKTTKAVLLQHKTQDKSKEKVKIEQNRKTCIKKKMKQIIGKMLAEVIDAGYRVLVTSTVGSEAGSHSSELSVIPLKVDDFFPETKETEVKPELTEEEYAKQLEREQIIEKQKMCEEKMKEIEAKLIRVLSGAEEIFIPTRKRYNPGEPRPSDAERMKEYRKRLKQDPEKYQVYKQKRALNKKWRKLGQLAAKVKVNTPGTTLTVIPASVNEEAHGTQPMGTLVNINPPVGNVNMHCPPVFEHPTSHQPSASVVNVHHTNQYVSQVSGIHATHQQPITYGNEMEFVELIAATHNVQNQHFG</sequence>
<proteinExistence type="predicted"/>
<evidence type="ECO:0000313" key="3">
    <source>
        <dbReference type="Proteomes" id="UP001283361"/>
    </source>
</evidence>
<name>A0AAE1CNB5_9GAST</name>
<evidence type="ECO:0000313" key="2">
    <source>
        <dbReference type="EMBL" id="KAK3716610.1"/>
    </source>
</evidence>
<dbReference type="EMBL" id="JAWDGP010007472">
    <property type="protein sequence ID" value="KAK3716610.1"/>
    <property type="molecule type" value="Genomic_DNA"/>
</dbReference>
<gene>
    <name evidence="2" type="ORF">RRG08_039405</name>
</gene>
<accession>A0AAE1CNB5</accession>
<protein>
    <submittedName>
        <fullName evidence="2">Uncharacterized protein</fullName>
    </submittedName>
</protein>
<dbReference type="Proteomes" id="UP001283361">
    <property type="component" value="Unassembled WGS sequence"/>
</dbReference>
<organism evidence="2 3">
    <name type="scientific">Elysia crispata</name>
    <name type="common">lettuce slug</name>
    <dbReference type="NCBI Taxonomy" id="231223"/>
    <lineage>
        <taxon>Eukaryota</taxon>
        <taxon>Metazoa</taxon>
        <taxon>Spiralia</taxon>
        <taxon>Lophotrochozoa</taxon>
        <taxon>Mollusca</taxon>
        <taxon>Gastropoda</taxon>
        <taxon>Heterobranchia</taxon>
        <taxon>Euthyneura</taxon>
        <taxon>Panpulmonata</taxon>
        <taxon>Sacoglossa</taxon>
        <taxon>Placobranchoidea</taxon>
        <taxon>Plakobranchidae</taxon>
        <taxon>Elysia</taxon>
    </lineage>
</organism>
<keyword evidence="3" id="KW-1185">Reference proteome</keyword>
<evidence type="ECO:0000256" key="1">
    <source>
        <dbReference type="SAM" id="MobiDB-lite"/>
    </source>
</evidence>
<reference evidence="2" key="1">
    <citation type="journal article" date="2023" name="G3 (Bethesda)">
        <title>A reference genome for the long-term kleptoplast-retaining sea slug Elysia crispata morphotype clarki.</title>
        <authorList>
            <person name="Eastman K.E."/>
            <person name="Pendleton A.L."/>
            <person name="Shaikh M.A."/>
            <person name="Suttiyut T."/>
            <person name="Ogas R."/>
            <person name="Tomko P."/>
            <person name="Gavelis G."/>
            <person name="Widhalm J.R."/>
            <person name="Wisecaver J.H."/>
        </authorList>
    </citation>
    <scope>NUCLEOTIDE SEQUENCE</scope>
    <source>
        <strain evidence="2">ECLA1</strain>
    </source>
</reference>